<dbReference type="RefSeq" id="WP_118045173.1">
    <property type="nucleotide sequence ID" value="NZ_JAAITD010000023.1"/>
</dbReference>
<dbReference type="Proteomes" id="UP000284644">
    <property type="component" value="Unassembled WGS sequence"/>
</dbReference>
<dbReference type="Gene3D" id="3.40.220.10">
    <property type="entry name" value="Leucine Aminopeptidase, subunit E, domain 1"/>
    <property type="match status" value="1"/>
</dbReference>
<dbReference type="PANTHER" id="PTHR11106:SF27">
    <property type="entry name" value="MACRO DOMAIN-CONTAINING PROTEIN"/>
    <property type="match status" value="1"/>
</dbReference>
<evidence type="ECO:0000313" key="7">
    <source>
        <dbReference type="Proteomes" id="UP000285897"/>
    </source>
</evidence>
<dbReference type="Pfam" id="PF01661">
    <property type="entry name" value="Macro"/>
    <property type="match status" value="1"/>
</dbReference>
<dbReference type="EMBL" id="RCXQ01000007">
    <property type="protein sequence ID" value="RYT66783.1"/>
    <property type="molecule type" value="Genomic_DNA"/>
</dbReference>
<evidence type="ECO:0000313" key="6">
    <source>
        <dbReference type="Proteomes" id="UP000284644"/>
    </source>
</evidence>
<proteinExistence type="predicted"/>
<comment type="caution">
    <text evidence="4">The sequence shown here is derived from an EMBL/GenBank/DDBJ whole genome shotgun (WGS) entry which is preliminary data.</text>
</comment>
<feature type="transmembrane region" description="Helical" evidence="1">
    <location>
        <begin position="358"/>
        <end position="380"/>
    </location>
</feature>
<keyword evidence="1" id="KW-0472">Membrane</keyword>
<evidence type="ECO:0000313" key="3">
    <source>
        <dbReference type="EMBL" id="RHE14060.1"/>
    </source>
</evidence>
<dbReference type="SMART" id="SM00506">
    <property type="entry name" value="A1pp"/>
    <property type="match status" value="1"/>
</dbReference>
<dbReference type="PROSITE" id="PS51154">
    <property type="entry name" value="MACRO"/>
    <property type="match status" value="1"/>
</dbReference>
<name>A0A415L2E6_9FIRM</name>
<dbReference type="Proteomes" id="UP000293506">
    <property type="component" value="Unassembled WGS sequence"/>
</dbReference>
<evidence type="ECO:0000313" key="5">
    <source>
        <dbReference type="EMBL" id="RYT66783.1"/>
    </source>
</evidence>
<reference evidence="6 7" key="1">
    <citation type="submission" date="2018-08" db="EMBL/GenBank/DDBJ databases">
        <title>A genome reference for cultivated species of the human gut microbiota.</title>
        <authorList>
            <person name="Zou Y."/>
            <person name="Xue W."/>
            <person name="Luo G."/>
        </authorList>
    </citation>
    <scope>NUCLEOTIDE SEQUENCE [LARGE SCALE GENOMIC DNA]</scope>
    <source>
        <strain evidence="4 7">AF37-6AC</strain>
        <strain evidence="3 6">AM29-25AC</strain>
    </source>
</reference>
<dbReference type="Proteomes" id="UP000285897">
    <property type="component" value="Unassembled WGS sequence"/>
</dbReference>
<dbReference type="InterPro" id="IPR043472">
    <property type="entry name" value="Macro_dom-like"/>
</dbReference>
<dbReference type="EMBL" id="QROS01000025">
    <property type="protein sequence ID" value="RHL42703.1"/>
    <property type="molecule type" value="Genomic_DNA"/>
</dbReference>
<evidence type="ECO:0000313" key="8">
    <source>
        <dbReference type="Proteomes" id="UP000293506"/>
    </source>
</evidence>
<dbReference type="InterPro" id="IPR002589">
    <property type="entry name" value="Macro_dom"/>
</dbReference>
<dbReference type="PANTHER" id="PTHR11106">
    <property type="entry name" value="GANGLIOSIDE INDUCED DIFFERENTIATION ASSOCIATED PROTEIN 2-RELATED"/>
    <property type="match status" value="1"/>
</dbReference>
<feature type="transmembrane region" description="Helical" evidence="1">
    <location>
        <begin position="422"/>
        <end position="440"/>
    </location>
</feature>
<feature type="domain" description="Macro" evidence="2">
    <location>
        <begin position="3"/>
        <end position="192"/>
    </location>
</feature>
<protein>
    <recommendedName>
        <fullName evidence="2">Macro domain-containing protein</fullName>
    </recommendedName>
</protein>
<dbReference type="EMBL" id="QSJW01000003">
    <property type="protein sequence ID" value="RHE14060.1"/>
    <property type="molecule type" value="Genomic_DNA"/>
</dbReference>
<dbReference type="SUPFAM" id="SSF52949">
    <property type="entry name" value="Macro domain-like"/>
    <property type="match status" value="1"/>
</dbReference>
<feature type="transmembrane region" description="Helical" evidence="1">
    <location>
        <begin position="318"/>
        <end position="346"/>
    </location>
</feature>
<evidence type="ECO:0000259" key="2">
    <source>
        <dbReference type="PROSITE" id="PS51154"/>
    </source>
</evidence>
<organism evidence="4 7">
    <name type="scientific">Blautia obeum</name>
    <dbReference type="NCBI Taxonomy" id="40520"/>
    <lineage>
        <taxon>Bacteria</taxon>
        <taxon>Bacillati</taxon>
        <taxon>Bacillota</taxon>
        <taxon>Clostridia</taxon>
        <taxon>Lachnospirales</taxon>
        <taxon>Lachnospiraceae</taxon>
        <taxon>Blautia</taxon>
    </lineage>
</organism>
<feature type="transmembrane region" description="Helical" evidence="1">
    <location>
        <begin position="254"/>
        <end position="272"/>
    </location>
</feature>
<gene>
    <name evidence="4" type="ORF">DW021_16985</name>
    <name evidence="3" type="ORF">DW767_05940</name>
    <name evidence="5" type="ORF">EAI82_09575</name>
</gene>
<reference evidence="5 8" key="2">
    <citation type="journal article" date="2019" name="Science, e1252229">
        <title>Invertible promoters mediate bacterial phase variation, antibiotic resistance, and host adaptation in the gut.</title>
        <authorList>
            <person name="Jiang X."/>
            <person name="Hall A.B."/>
            <person name="Arthur T.D."/>
            <person name="Plichta D.R."/>
            <person name="Covington C.T."/>
            <person name="Poyet M."/>
            <person name="Crothers J."/>
            <person name="Moses P.L."/>
            <person name="Tolonen A.C."/>
            <person name="Vlamakis H."/>
            <person name="Alm E.J."/>
            <person name="Xavier R.J."/>
        </authorList>
    </citation>
    <scope>NUCLEOTIDE SEQUENCE [LARGE SCALE GENOMIC DNA]</scope>
    <source>
        <strain evidence="5">Af_0058</strain>
        <strain evidence="8">af_0058</strain>
    </source>
</reference>
<accession>A0A415L2E6</accession>
<keyword evidence="1" id="KW-0812">Transmembrane</keyword>
<sequence length="451" mass="52196">MIDKDSFTKCNISEIIEVIKGDIIELAINKKVDAIVNAAKPSLMGGNGVDGAIHEKMSKLYNDSNYFNKQIKRELDGEKELADNAVRCKRGEAKITNGHIELARYIIHAVGPKYDGGSECIHVLQRCYENIMKIIEETPDIEKVIMPVISSGNYGFPFTTAFRITLASINNQLLKWKEHNVDAFNRIKKIYIVIYGENSAAIDNALRIYEECEPVMQQEKRMVYINGFRSQWSYCREIWKNDSDKRYYFTISKMFRWLLAISRFVFFPSMFVRNQAGKKGWKFRREAIEIETFLKMLIPLMWLVFFETQGKYGAIENIYWRGMAIFITIWVMADTVTCLLALIFLADIQGPSANQLRSLILLIFNYLEMVFGLSLFYYLYCHCEYTELKIGFWNALDYGVLGAVHSAVKISSTFRIIEYAKSGTNFLFMALAFGFFSAHLKQRSYLSDMEK</sequence>
<dbReference type="AlphaFoldDB" id="A0A415L2E6"/>
<evidence type="ECO:0000256" key="1">
    <source>
        <dbReference type="SAM" id="Phobius"/>
    </source>
</evidence>
<keyword evidence="1" id="KW-1133">Transmembrane helix</keyword>
<feature type="transmembrane region" description="Helical" evidence="1">
    <location>
        <begin position="293"/>
        <end position="312"/>
    </location>
</feature>
<evidence type="ECO:0000313" key="4">
    <source>
        <dbReference type="EMBL" id="RHL42703.1"/>
    </source>
</evidence>